<name>A0A3B0UVY7_9ZZZZ</name>
<dbReference type="EMBL" id="UOEU01000347">
    <property type="protein sequence ID" value="VAW32343.1"/>
    <property type="molecule type" value="Genomic_DNA"/>
</dbReference>
<evidence type="ECO:0008006" key="2">
    <source>
        <dbReference type="Google" id="ProtNLM"/>
    </source>
</evidence>
<dbReference type="InterPro" id="IPR038573">
    <property type="entry name" value="BrnT_sf"/>
</dbReference>
<accession>A0A3B0UVY7</accession>
<dbReference type="InterPro" id="IPR007460">
    <property type="entry name" value="BrnT_toxin"/>
</dbReference>
<dbReference type="AlphaFoldDB" id="A0A3B0UVY7"/>
<evidence type="ECO:0000313" key="1">
    <source>
        <dbReference type="EMBL" id="VAW32343.1"/>
    </source>
</evidence>
<reference evidence="1" key="1">
    <citation type="submission" date="2018-06" db="EMBL/GenBank/DDBJ databases">
        <authorList>
            <person name="Zhirakovskaya E."/>
        </authorList>
    </citation>
    <scope>NUCLEOTIDE SEQUENCE</scope>
</reference>
<sequence>MKFQFDPAKAKRNLKKHKVSFADAETVFYDPLAIHQEDPYSDSEERWIGIGMGSASQILVVVYTFRGDEVRLISVRRATQHEVQEYER</sequence>
<dbReference type="Pfam" id="PF04365">
    <property type="entry name" value="BrnT_toxin"/>
    <property type="match status" value="1"/>
</dbReference>
<gene>
    <name evidence="1" type="ORF">MNBD_CHLOROFLEXI01-1065</name>
</gene>
<protein>
    <recommendedName>
        <fullName evidence="2">BrnT family toxin</fullName>
    </recommendedName>
</protein>
<organism evidence="1">
    <name type="scientific">hydrothermal vent metagenome</name>
    <dbReference type="NCBI Taxonomy" id="652676"/>
    <lineage>
        <taxon>unclassified sequences</taxon>
        <taxon>metagenomes</taxon>
        <taxon>ecological metagenomes</taxon>
    </lineage>
</organism>
<dbReference type="Gene3D" id="3.10.450.530">
    <property type="entry name" value="Ribonuclease toxin, BrnT, of type II toxin-antitoxin system"/>
    <property type="match status" value="1"/>
</dbReference>
<proteinExistence type="predicted"/>